<feature type="compositionally biased region" description="Basic and acidic residues" evidence="1">
    <location>
        <begin position="240"/>
        <end position="256"/>
    </location>
</feature>
<dbReference type="EMBL" id="JANVFS010000021">
    <property type="protein sequence ID" value="KAJ4476029.1"/>
    <property type="molecule type" value="Genomic_DNA"/>
</dbReference>
<feature type="compositionally biased region" description="Low complexity" evidence="1">
    <location>
        <begin position="315"/>
        <end position="329"/>
    </location>
</feature>
<organism evidence="2 3">
    <name type="scientific">Lentinula lateritia</name>
    <dbReference type="NCBI Taxonomy" id="40482"/>
    <lineage>
        <taxon>Eukaryota</taxon>
        <taxon>Fungi</taxon>
        <taxon>Dikarya</taxon>
        <taxon>Basidiomycota</taxon>
        <taxon>Agaricomycotina</taxon>
        <taxon>Agaricomycetes</taxon>
        <taxon>Agaricomycetidae</taxon>
        <taxon>Agaricales</taxon>
        <taxon>Marasmiineae</taxon>
        <taxon>Omphalotaceae</taxon>
        <taxon>Lentinula</taxon>
    </lineage>
</organism>
<comment type="caution">
    <text evidence="2">The sequence shown here is derived from an EMBL/GenBank/DDBJ whole genome shotgun (WGS) entry which is preliminary data.</text>
</comment>
<feature type="compositionally biased region" description="Low complexity" evidence="1">
    <location>
        <begin position="225"/>
        <end position="236"/>
    </location>
</feature>
<gene>
    <name evidence="2" type="ORF">C8J55DRAFT_562067</name>
</gene>
<reference evidence="2" key="1">
    <citation type="submission" date="2022-08" db="EMBL/GenBank/DDBJ databases">
        <authorList>
            <consortium name="DOE Joint Genome Institute"/>
            <person name="Min B."/>
            <person name="Riley R."/>
            <person name="Sierra-Patev S."/>
            <person name="Naranjo-Ortiz M."/>
            <person name="Looney B."/>
            <person name="Konkel Z."/>
            <person name="Slot J.C."/>
            <person name="Sakamoto Y."/>
            <person name="Steenwyk J.L."/>
            <person name="Rokas A."/>
            <person name="Carro J."/>
            <person name="Camarero S."/>
            <person name="Ferreira P."/>
            <person name="Molpeceres G."/>
            <person name="Ruiz-Duenas F.J."/>
            <person name="Serrano A."/>
            <person name="Henrissat B."/>
            <person name="Drula E."/>
            <person name="Hughes K.W."/>
            <person name="Mata J.L."/>
            <person name="Ishikawa N.K."/>
            <person name="Vargas-Isla R."/>
            <person name="Ushijima S."/>
            <person name="Smith C.A."/>
            <person name="Ahrendt S."/>
            <person name="Andreopoulos W."/>
            <person name="He G."/>
            <person name="Labutti K."/>
            <person name="Lipzen A."/>
            <person name="Ng V."/>
            <person name="Sandor L."/>
            <person name="Barry K."/>
            <person name="Martinez A.T."/>
            <person name="Xiao Y."/>
            <person name="Gibbons J.G."/>
            <person name="Terashima K."/>
            <person name="Hibbett D.S."/>
            <person name="Grigoriev I.V."/>
        </authorList>
    </citation>
    <scope>NUCLEOTIDE SEQUENCE</scope>
    <source>
        <strain evidence="2">Sp2 HRB7682 ss15</strain>
    </source>
</reference>
<evidence type="ECO:0000313" key="3">
    <source>
        <dbReference type="Proteomes" id="UP001150238"/>
    </source>
</evidence>
<sequence>MPSPRKRKNLVYGTGIEGERKENLRAKPLSGTLSVAIQGARELDHAPIITRFRSSKNQVVETSVSLKVEGTRLARSHPSRTDPLTLESLSFLALSFDSLQRAQAEEILCLRNLAGASQIFRLEESLAKFGLNTNLPPPSSVLRAALSTLTGLTTPSTVPGSPTTNSTHSSSSTSFSSSSSTSNTASRFTSTFCIIWIIIRICIDLIHLLACSRFTIYIGLPSPGSHRSTPSFSTSSEYNELDKSDGSVSSFDDRPTRGQPLEDSFQQLLPSKPGNNDLPGTSSNFEAVPAITVNMELIGLQLEPDPPDPVIIPTATSSSTALSSEGSTLPLPLSEEANEKASVATTERTKPASAPGGGRGGRFAAFPVKKRAPTSTDRSVFQSAYVATSGCETRIVNPVNARPTTCYPYWS</sequence>
<feature type="region of interest" description="Disordered" evidence="1">
    <location>
        <begin position="153"/>
        <end position="184"/>
    </location>
</feature>
<evidence type="ECO:0000313" key="2">
    <source>
        <dbReference type="EMBL" id="KAJ4476029.1"/>
    </source>
</evidence>
<feature type="region of interest" description="Disordered" evidence="1">
    <location>
        <begin position="315"/>
        <end position="363"/>
    </location>
</feature>
<feature type="region of interest" description="Disordered" evidence="1">
    <location>
        <begin position="224"/>
        <end position="283"/>
    </location>
</feature>
<name>A0A9W9A8B9_9AGAR</name>
<evidence type="ECO:0000256" key="1">
    <source>
        <dbReference type="SAM" id="MobiDB-lite"/>
    </source>
</evidence>
<proteinExistence type="predicted"/>
<accession>A0A9W9A8B9</accession>
<reference evidence="2" key="2">
    <citation type="journal article" date="2023" name="Proc. Natl. Acad. Sci. U.S.A.">
        <title>A global phylogenomic analysis of the shiitake genus Lentinula.</title>
        <authorList>
            <person name="Sierra-Patev S."/>
            <person name="Min B."/>
            <person name="Naranjo-Ortiz M."/>
            <person name="Looney B."/>
            <person name="Konkel Z."/>
            <person name="Slot J.C."/>
            <person name="Sakamoto Y."/>
            <person name="Steenwyk J.L."/>
            <person name="Rokas A."/>
            <person name="Carro J."/>
            <person name="Camarero S."/>
            <person name="Ferreira P."/>
            <person name="Molpeceres G."/>
            <person name="Ruiz-Duenas F.J."/>
            <person name="Serrano A."/>
            <person name="Henrissat B."/>
            <person name="Drula E."/>
            <person name="Hughes K.W."/>
            <person name="Mata J.L."/>
            <person name="Ishikawa N.K."/>
            <person name="Vargas-Isla R."/>
            <person name="Ushijima S."/>
            <person name="Smith C.A."/>
            <person name="Donoghue J."/>
            <person name="Ahrendt S."/>
            <person name="Andreopoulos W."/>
            <person name="He G."/>
            <person name="LaButti K."/>
            <person name="Lipzen A."/>
            <person name="Ng V."/>
            <person name="Riley R."/>
            <person name="Sandor L."/>
            <person name="Barry K."/>
            <person name="Martinez A.T."/>
            <person name="Xiao Y."/>
            <person name="Gibbons J.G."/>
            <person name="Terashima K."/>
            <person name="Grigoriev I.V."/>
            <person name="Hibbett D."/>
        </authorList>
    </citation>
    <scope>NUCLEOTIDE SEQUENCE</scope>
    <source>
        <strain evidence="2">Sp2 HRB7682 ss15</strain>
    </source>
</reference>
<protein>
    <submittedName>
        <fullName evidence="2">Uncharacterized protein</fullName>
    </submittedName>
</protein>
<dbReference type="AlphaFoldDB" id="A0A9W9A8B9"/>
<dbReference type="Proteomes" id="UP001150238">
    <property type="component" value="Unassembled WGS sequence"/>
</dbReference>